<dbReference type="AlphaFoldDB" id="A0A1C7LZ66"/>
<accession>A0A1C7LZ66</accession>
<dbReference type="OMA" id="YEDMMIV"/>
<gene>
    <name evidence="1" type="ORF">A0H81_10926</name>
</gene>
<organism evidence="1 2">
    <name type="scientific">Grifola frondosa</name>
    <name type="common">Maitake</name>
    <name type="synonym">Polyporus frondosus</name>
    <dbReference type="NCBI Taxonomy" id="5627"/>
    <lineage>
        <taxon>Eukaryota</taxon>
        <taxon>Fungi</taxon>
        <taxon>Dikarya</taxon>
        <taxon>Basidiomycota</taxon>
        <taxon>Agaricomycotina</taxon>
        <taxon>Agaricomycetes</taxon>
        <taxon>Polyporales</taxon>
        <taxon>Grifolaceae</taxon>
        <taxon>Grifola</taxon>
    </lineage>
</organism>
<dbReference type="OrthoDB" id="2774467at2759"/>
<name>A0A1C7LZ66_GRIFR</name>
<keyword evidence="2" id="KW-1185">Reference proteome</keyword>
<evidence type="ECO:0000313" key="1">
    <source>
        <dbReference type="EMBL" id="OBZ69299.1"/>
    </source>
</evidence>
<evidence type="ECO:0000313" key="2">
    <source>
        <dbReference type="Proteomes" id="UP000092993"/>
    </source>
</evidence>
<reference evidence="1 2" key="1">
    <citation type="submission" date="2016-03" db="EMBL/GenBank/DDBJ databases">
        <title>Whole genome sequencing of Grifola frondosa 9006-11.</title>
        <authorList>
            <person name="Min B."/>
            <person name="Park H."/>
            <person name="Kim J.-G."/>
            <person name="Cho H."/>
            <person name="Oh Y.-L."/>
            <person name="Kong W.-S."/>
            <person name="Choi I.-G."/>
        </authorList>
    </citation>
    <scope>NUCLEOTIDE SEQUENCE [LARGE SCALE GENOMIC DNA]</scope>
    <source>
        <strain evidence="1 2">9006-11</strain>
    </source>
</reference>
<dbReference type="EMBL" id="LUGG01000018">
    <property type="protein sequence ID" value="OBZ69299.1"/>
    <property type="molecule type" value="Genomic_DNA"/>
</dbReference>
<dbReference type="Proteomes" id="UP000092993">
    <property type="component" value="Unassembled WGS sequence"/>
</dbReference>
<proteinExistence type="predicted"/>
<sequence>MMFIDYSTVYIRVPDILPLPSNVPNSEVVNKVLGARPLDRLPYGLVPSKKQKLNPPMLHYGWPVRIDFLMEYAQQHGLEVIHPDDFADDPDVFEDEADRLEYEAERGDSIDMLATMQTALEHIAGRHGLQFPGGALQVISSVLKAYEDMMIVSLYTNFTLYNVPPEDVIETLGLALGVDERPKWYLDVARWHWEE</sequence>
<comment type="caution">
    <text evidence="1">The sequence shown here is derived from an EMBL/GenBank/DDBJ whole genome shotgun (WGS) entry which is preliminary data.</text>
</comment>
<protein>
    <submittedName>
        <fullName evidence="1">Uncharacterized protein</fullName>
    </submittedName>
</protein>